<accession>A0A2S9V5B8</accession>
<dbReference type="InterPro" id="IPR039426">
    <property type="entry name" value="TonB-dep_rcpt-like"/>
</dbReference>
<dbReference type="Pfam" id="PF00593">
    <property type="entry name" value="TonB_dep_Rec_b-barrel"/>
    <property type="match status" value="1"/>
</dbReference>
<evidence type="ECO:0000256" key="8">
    <source>
        <dbReference type="ARBA" id="ARBA00023077"/>
    </source>
</evidence>
<evidence type="ECO:0000256" key="7">
    <source>
        <dbReference type="ARBA" id="ARBA00023065"/>
    </source>
</evidence>
<keyword evidence="10 11" id="KW-0998">Cell outer membrane</keyword>
<proteinExistence type="inferred from homology"/>
<dbReference type="OrthoDB" id="7051185at2"/>
<evidence type="ECO:0000256" key="4">
    <source>
        <dbReference type="ARBA" id="ARBA00022496"/>
    </source>
</evidence>
<dbReference type="PROSITE" id="PS52016">
    <property type="entry name" value="TONB_DEPENDENT_REC_3"/>
    <property type="match status" value="1"/>
</dbReference>
<evidence type="ECO:0000313" key="16">
    <source>
        <dbReference type="EMBL" id="PRO71642.1"/>
    </source>
</evidence>
<name>A0A2S9V5B8_9ALTE</name>
<gene>
    <name evidence="16" type="ORF">C6Y40_21170</name>
</gene>
<keyword evidence="17" id="KW-1185">Reference proteome</keyword>
<dbReference type="Pfam" id="PF07715">
    <property type="entry name" value="Plug"/>
    <property type="match status" value="1"/>
</dbReference>
<keyword evidence="6" id="KW-0408">Iron</keyword>
<evidence type="ECO:0000256" key="2">
    <source>
        <dbReference type="ARBA" id="ARBA00022448"/>
    </source>
</evidence>
<comment type="similarity">
    <text evidence="11 12">Belongs to the TonB-dependent receptor family.</text>
</comment>
<feature type="chain" id="PRO_5015654817" evidence="13">
    <location>
        <begin position="33"/>
        <end position="734"/>
    </location>
</feature>
<evidence type="ECO:0000256" key="12">
    <source>
        <dbReference type="RuleBase" id="RU003357"/>
    </source>
</evidence>
<evidence type="ECO:0000259" key="14">
    <source>
        <dbReference type="Pfam" id="PF00593"/>
    </source>
</evidence>
<comment type="subcellular location">
    <subcellularLocation>
        <location evidence="1 11">Cell outer membrane</location>
        <topology evidence="1 11">Multi-pass membrane protein</topology>
    </subcellularLocation>
</comment>
<dbReference type="PANTHER" id="PTHR32552:SF81">
    <property type="entry name" value="TONB-DEPENDENT OUTER MEMBRANE RECEPTOR"/>
    <property type="match status" value="1"/>
</dbReference>
<dbReference type="RefSeq" id="WP_105936380.1">
    <property type="nucleotide sequence ID" value="NZ_PVNP01000203.1"/>
</dbReference>
<dbReference type="GO" id="GO:0006826">
    <property type="term" value="P:iron ion transport"/>
    <property type="evidence" value="ECO:0007669"/>
    <property type="project" value="UniProtKB-KW"/>
</dbReference>
<reference evidence="17" key="1">
    <citation type="journal article" date="2020" name="Int. J. Syst. Evol. Microbiol.">
        <title>Alteromonas alba sp. nov., a marine bacterium isolated from the seawater of the West Pacific Ocean.</title>
        <authorList>
            <person name="Sun C."/>
            <person name="Wu Y.-H."/>
            <person name="Xamxidin M."/>
            <person name="Cheng H."/>
            <person name="Xu X.-W."/>
        </authorList>
    </citation>
    <scope>NUCLEOTIDE SEQUENCE [LARGE SCALE GENOMIC DNA]</scope>
    <source>
        <strain evidence="17">190</strain>
    </source>
</reference>
<protein>
    <submittedName>
        <fullName evidence="16">TonB-dependent receptor</fullName>
    </submittedName>
</protein>
<evidence type="ECO:0000256" key="6">
    <source>
        <dbReference type="ARBA" id="ARBA00023004"/>
    </source>
</evidence>
<evidence type="ECO:0000256" key="11">
    <source>
        <dbReference type="PROSITE-ProRule" id="PRU01360"/>
    </source>
</evidence>
<evidence type="ECO:0000313" key="17">
    <source>
        <dbReference type="Proteomes" id="UP000238949"/>
    </source>
</evidence>
<dbReference type="InterPro" id="IPR012910">
    <property type="entry name" value="Plug_dom"/>
</dbReference>
<sequence length="734" mass="80258">MHTSPHPKPTKLRIAILSALFGASAASGIASAQEAPQDKKMLEVIEVTSRQRVESIQNVPIAITAFGALEIQEMGIERPADFIGLTPNVTLTEAQNAGSSFITIRGLSQVRNGESPVAISVDGVLQVSPNQFNAELVDIAQIEVLKGPQGALYGRNAIGGAINITTKMPDDFTTGFAELDLGNGGLQMLTAGISGPVTENFRYRVSGAVKTFDGLIDNVYLNTPVDFQDESSARGRFVWEINETFSADLRLNYIDTDGGALNYVYQPLFGIDDANDTTVDIEANNLGQNERTISSIALKLDWQVATGTATFTAAQDSIEEYIAGDQLPYSRYNSLTSLFGEYVLDGTQTQYLDTNADSYELRFTSDSDSRLRWIAGVYYLQTDRFISSSTGYDLGLGINRIQRDPGLATASNPLTSFLADDNDNTAQAVFAQINYDLTSTTEVTVSGRYDKDEREQINKAPLSFDTSSGEVRKAEFSKFQPKVSIVYKGIEDISLYGSYAQGFRSGGFNQSGVGEAAESVGLVGVNDLYKAEETENVEIGLKGKLPALNAQFNASVFHNTIDNQHYYLFVGDVGAQVLTNIDEVELSGGEIEYKQQITNALSFYVNAGITDSDIKAYSLEPAAIGNKAPYVADYTFNTGVSYLKPVFDGWSGSFRVDWERRGAQYWEPNNTTQRSALNLVSSRVGLLSDDGKWSVFLWAKNLLDEEYNAEYVLGGFVQPGIPRSYGVEVRWDFE</sequence>
<dbReference type="AlphaFoldDB" id="A0A2S9V5B8"/>
<keyword evidence="8 12" id="KW-0798">TonB box</keyword>
<dbReference type="SUPFAM" id="SSF56935">
    <property type="entry name" value="Porins"/>
    <property type="match status" value="1"/>
</dbReference>
<keyword evidence="2 11" id="KW-0813">Transport</keyword>
<keyword evidence="13" id="KW-0732">Signal</keyword>
<dbReference type="Gene3D" id="2.40.170.20">
    <property type="entry name" value="TonB-dependent receptor, beta-barrel domain"/>
    <property type="match status" value="1"/>
</dbReference>
<dbReference type="PANTHER" id="PTHR32552">
    <property type="entry name" value="FERRICHROME IRON RECEPTOR-RELATED"/>
    <property type="match status" value="1"/>
</dbReference>
<dbReference type="InterPro" id="IPR036942">
    <property type="entry name" value="Beta-barrel_TonB_sf"/>
</dbReference>
<feature type="domain" description="TonB-dependent receptor plug" evidence="15">
    <location>
        <begin position="56"/>
        <end position="161"/>
    </location>
</feature>
<dbReference type="EMBL" id="PVNP01000203">
    <property type="protein sequence ID" value="PRO71642.1"/>
    <property type="molecule type" value="Genomic_DNA"/>
</dbReference>
<evidence type="ECO:0000256" key="1">
    <source>
        <dbReference type="ARBA" id="ARBA00004571"/>
    </source>
</evidence>
<dbReference type="InterPro" id="IPR000531">
    <property type="entry name" value="Beta-barrel_TonB"/>
</dbReference>
<keyword evidence="16" id="KW-0675">Receptor</keyword>
<evidence type="ECO:0000256" key="3">
    <source>
        <dbReference type="ARBA" id="ARBA00022452"/>
    </source>
</evidence>
<evidence type="ECO:0000256" key="13">
    <source>
        <dbReference type="SAM" id="SignalP"/>
    </source>
</evidence>
<keyword evidence="5 11" id="KW-0812">Transmembrane</keyword>
<evidence type="ECO:0000256" key="9">
    <source>
        <dbReference type="ARBA" id="ARBA00023136"/>
    </source>
</evidence>
<feature type="signal peptide" evidence="13">
    <location>
        <begin position="1"/>
        <end position="32"/>
    </location>
</feature>
<keyword evidence="3 11" id="KW-1134">Transmembrane beta strand</keyword>
<evidence type="ECO:0000256" key="5">
    <source>
        <dbReference type="ARBA" id="ARBA00022692"/>
    </source>
</evidence>
<keyword evidence="9 11" id="KW-0472">Membrane</keyword>
<comment type="caution">
    <text evidence="16">The sequence shown here is derived from an EMBL/GenBank/DDBJ whole genome shotgun (WGS) entry which is preliminary data.</text>
</comment>
<dbReference type="CDD" id="cd01347">
    <property type="entry name" value="ligand_gated_channel"/>
    <property type="match status" value="1"/>
</dbReference>
<evidence type="ECO:0000256" key="10">
    <source>
        <dbReference type="ARBA" id="ARBA00023237"/>
    </source>
</evidence>
<dbReference type="Proteomes" id="UP000238949">
    <property type="component" value="Unassembled WGS sequence"/>
</dbReference>
<keyword evidence="7" id="KW-0406">Ion transport</keyword>
<dbReference type="GO" id="GO:0009279">
    <property type="term" value="C:cell outer membrane"/>
    <property type="evidence" value="ECO:0007669"/>
    <property type="project" value="UniProtKB-SubCell"/>
</dbReference>
<evidence type="ECO:0000259" key="15">
    <source>
        <dbReference type="Pfam" id="PF07715"/>
    </source>
</evidence>
<keyword evidence="4" id="KW-0410">Iron transport</keyword>
<organism evidence="16 17">
    <name type="scientific">Alteromonas alba</name>
    <dbReference type="NCBI Taxonomy" id="2079529"/>
    <lineage>
        <taxon>Bacteria</taxon>
        <taxon>Pseudomonadati</taxon>
        <taxon>Pseudomonadota</taxon>
        <taxon>Gammaproteobacteria</taxon>
        <taxon>Alteromonadales</taxon>
        <taxon>Alteromonadaceae</taxon>
        <taxon>Alteromonas/Salinimonas group</taxon>
        <taxon>Alteromonas</taxon>
    </lineage>
</organism>
<feature type="domain" description="TonB-dependent receptor-like beta-barrel" evidence="14">
    <location>
        <begin position="257"/>
        <end position="702"/>
    </location>
</feature>